<reference evidence="10 11" key="1">
    <citation type="journal article" date="2018" name="Nat. Ecol. Evol.">
        <title>Genomic signatures of mitonuclear coevolution across populations of Tigriopus californicus.</title>
        <authorList>
            <person name="Barreto F.S."/>
            <person name="Watson E.T."/>
            <person name="Lima T.G."/>
            <person name="Willett C.S."/>
            <person name="Edmands S."/>
            <person name="Li W."/>
            <person name="Burton R.S."/>
        </authorList>
    </citation>
    <scope>NUCLEOTIDE SEQUENCE [LARGE SCALE GENOMIC DNA]</scope>
    <source>
        <strain evidence="10 11">San Diego</strain>
    </source>
</reference>
<dbReference type="GO" id="GO:0043021">
    <property type="term" value="F:ribonucleoprotein complex binding"/>
    <property type="evidence" value="ECO:0007669"/>
    <property type="project" value="UniProtKB-UniRule"/>
</dbReference>
<comment type="similarity">
    <text evidence="6">Belongs to the WD repeat WDR12/YTM1 family.</text>
</comment>
<dbReference type="Pfam" id="PF08154">
    <property type="entry name" value="NLE"/>
    <property type="match status" value="1"/>
</dbReference>
<dbReference type="STRING" id="6832.A0A553NCC2"/>
<dbReference type="PROSITE" id="PS00678">
    <property type="entry name" value="WD_REPEATS_1"/>
    <property type="match status" value="1"/>
</dbReference>
<feature type="repeat" description="WD" evidence="7">
    <location>
        <begin position="200"/>
        <end position="232"/>
    </location>
</feature>
<keyword evidence="2 6" id="KW-0698">rRNA processing</keyword>
<dbReference type="FunFam" id="2.130.10.10:FF:001898">
    <property type="entry name" value="Ribosome biogenesis protein WDR12 homolog"/>
    <property type="match status" value="1"/>
</dbReference>
<keyword evidence="4" id="KW-0677">Repeat</keyword>
<dbReference type="PRINTS" id="PR00320">
    <property type="entry name" value="GPROTEINBRPT"/>
</dbReference>
<accession>A0A553NCC2</accession>
<dbReference type="InterPro" id="IPR019775">
    <property type="entry name" value="WD40_repeat_CS"/>
</dbReference>
<dbReference type="GO" id="GO:0005654">
    <property type="term" value="C:nucleoplasm"/>
    <property type="evidence" value="ECO:0007669"/>
    <property type="project" value="UniProtKB-SubCell"/>
</dbReference>
<dbReference type="Proteomes" id="UP000318571">
    <property type="component" value="Chromosome 10"/>
</dbReference>
<dbReference type="GO" id="GO:0030687">
    <property type="term" value="C:preribosome, large subunit precursor"/>
    <property type="evidence" value="ECO:0007669"/>
    <property type="project" value="UniProtKB-UniRule"/>
</dbReference>
<dbReference type="OMA" id="DHKYVEF"/>
<keyword evidence="11" id="KW-1185">Reference proteome</keyword>
<dbReference type="InterPro" id="IPR020472">
    <property type="entry name" value="WD40_PAC1"/>
</dbReference>
<evidence type="ECO:0000256" key="4">
    <source>
        <dbReference type="ARBA" id="ARBA00022737"/>
    </source>
</evidence>
<dbReference type="InterPro" id="IPR012972">
    <property type="entry name" value="NLE"/>
</dbReference>
<dbReference type="PANTHER" id="PTHR19855">
    <property type="entry name" value="WD40 REPEAT PROTEIN 12, 37"/>
    <property type="match status" value="1"/>
</dbReference>
<feature type="repeat" description="WD" evidence="7">
    <location>
        <begin position="405"/>
        <end position="439"/>
    </location>
</feature>
<proteinExistence type="inferred from homology"/>
<dbReference type="AlphaFoldDB" id="A0A553NCC2"/>
<dbReference type="GO" id="GO:0000463">
    <property type="term" value="P:maturation of LSU-rRNA from tricistronic rRNA transcript (SSU-rRNA, 5.8S rRNA, LSU-rRNA)"/>
    <property type="evidence" value="ECO:0007669"/>
    <property type="project" value="UniProtKB-UniRule"/>
</dbReference>
<dbReference type="Pfam" id="PF00400">
    <property type="entry name" value="WD40"/>
    <property type="match status" value="6"/>
</dbReference>
<evidence type="ECO:0000256" key="2">
    <source>
        <dbReference type="ARBA" id="ARBA00022552"/>
    </source>
</evidence>
<dbReference type="Gene3D" id="2.130.10.10">
    <property type="entry name" value="YVTN repeat-like/Quinoprotein amine dehydrogenase"/>
    <property type="match status" value="3"/>
</dbReference>
<evidence type="ECO:0000256" key="1">
    <source>
        <dbReference type="ARBA" id="ARBA00022517"/>
    </source>
</evidence>
<evidence type="ECO:0000256" key="3">
    <source>
        <dbReference type="ARBA" id="ARBA00022574"/>
    </source>
</evidence>
<sequence>MTAMTEDKSAQIQVKFIASDESLAVPSTTFTVPLALDASGLEQLLKRLLAESHDSIDEAPPTWSDQSFEFVLRGDFLRTSLAGFVQSHEGVTPESVLEIHYFARNPPPAPDQDVNHDDWVSGVSALDGHVLTACYDNTIALFYDGHKLLTIPGHDGPARDVVWISLDEDQGVFASSSHDQTVMLYQWNARTRAIDVMNVCRGHERSVDCLAVDRSRTLLASGSFDTHLKIWSAKLQSPDENGGSHEALTNGSGGESEKKKARTSHKTLSRTPLVTLGGHKEGISGVAWTEDNEVCTSSWDHTLKIWDFEMRGMKTELVGNKSFFGLSYSPLNRTILTCSADRAIRLYDPRSKDGVLVKNQFTSHDGWVTCVDWCQEREDLFISGGHDTVVKMWDRRSCVTPLYDMKGHEDRILCCDWSEKDMVVSGGADNTMKIYKSNV</sequence>
<keyword evidence="1 6" id="KW-0690">Ribosome biogenesis</keyword>
<comment type="caution">
    <text evidence="10">The sequence shown here is derived from an EMBL/GenBank/DDBJ whole genome shotgun (WGS) entry which is preliminary data.</text>
</comment>
<comment type="function">
    <text evidence="6">Required for maturation of ribosomal RNAs and formation of the large ribosomal subunit.</text>
</comment>
<evidence type="ECO:0000259" key="9">
    <source>
        <dbReference type="Pfam" id="PF08154"/>
    </source>
</evidence>
<feature type="repeat" description="WD" evidence="7">
    <location>
        <begin position="276"/>
        <end position="309"/>
    </location>
</feature>
<evidence type="ECO:0000256" key="6">
    <source>
        <dbReference type="HAMAP-Rule" id="MF_03029"/>
    </source>
</evidence>
<organism evidence="10 11">
    <name type="scientific">Tigriopus californicus</name>
    <name type="common">Marine copepod</name>
    <dbReference type="NCBI Taxonomy" id="6832"/>
    <lineage>
        <taxon>Eukaryota</taxon>
        <taxon>Metazoa</taxon>
        <taxon>Ecdysozoa</taxon>
        <taxon>Arthropoda</taxon>
        <taxon>Crustacea</taxon>
        <taxon>Multicrustacea</taxon>
        <taxon>Hexanauplia</taxon>
        <taxon>Copepoda</taxon>
        <taxon>Harpacticoida</taxon>
        <taxon>Harpacticidae</taxon>
        <taxon>Tigriopus</taxon>
    </lineage>
</organism>
<gene>
    <name evidence="10" type="ORF">TCAL_00320</name>
</gene>
<dbReference type="SUPFAM" id="SSF50978">
    <property type="entry name" value="WD40 repeat-like"/>
    <property type="match status" value="1"/>
</dbReference>
<comment type="subcellular location">
    <subcellularLocation>
        <location evidence="6">Nucleus</location>
        <location evidence="6">Nucleolus</location>
    </subcellularLocation>
    <subcellularLocation>
        <location evidence="6">Nucleus</location>
        <location evidence="6">Nucleoplasm</location>
    </subcellularLocation>
</comment>
<dbReference type="HAMAP" id="MF_03029">
    <property type="entry name" value="WDR12"/>
    <property type="match status" value="1"/>
</dbReference>
<evidence type="ECO:0000313" key="11">
    <source>
        <dbReference type="Proteomes" id="UP000318571"/>
    </source>
</evidence>
<dbReference type="InterPro" id="IPR028599">
    <property type="entry name" value="WDR12/Ytm1"/>
</dbReference>
<dbReference type="GO" id="GO:0000466">
    <property type="term" value="P:maturation of 5.8S rRNA from tricistronic rRNA transcript (SSU-rRNA, 5.8S rRNA, LSU-rRNA)"/>
    <property type="evidence" value="ECO:0007669"/>
    <property type="project" value="UniProtKB-UniRule"/>
</dbReference>
<keyword evidence="5 6" id="KW-0539">Nucleus</keyword>
<protein>
    <recommendedName>
        <fullName evidence="6">Ribosome biogenesis protein WDR12 homolog</fullName>
    </recommendedName>
</protein>
<dbReference type="InterPro" id="IPR015943">
    <property type="entry name" value="WD40/YVTN_repeat-like_dom_sf"/>
</dbReference>
<keyword evidence="3 7" id="KW-0853">WD repeat</keyword>
<dbReference type="EMBL" id="VCGU01000458">
    <property type="protein sequence ID" value="TRY63093.1"/>
    <property type="molecule type" value="Genomic_DNA"/>
</dbReference>
<dbReference type="CDD" id="cd00200">
    <property type="entry name" value="WD40"/>
    <property type="match status" value="1"/>
</dbReference>
<name>A0A553NCC2_TIGCA</name>
<evidence type="ECO:0000313" key="10">
    <source>
        <dbReference type="EMBL" id="TRY63093.1"/>
    </source>
</evidence>
<feature type="domain" description="NLE" evidence="9">
    <location>
        <begin position="12"/>
        <end position="84"/>
    </location>
</feature>
<dbReference type="InterPro" id="IPR001680">
    <property type="entry name" value="WD40_rpt"/>
</dbReference>
<dbReference type="SMART" id="SM00320">
    <property type="entry name" value="WD40"/>
    <property type="match status" value="7"/>
</dbReference>
<dbReference type="PROSITE" id="PS50082">
    <property type="entry name" value="WD_REPEATS_2"/>
    <property type="match status" value="4"/>
</dbReference>
<dbReference type="InterPro" id="IPR036322">
    <property type="entry name" value="WD40_repeat_dom_sf"/>
</dbReference>
<feature type="region of interest" description="Disordered" evidence="8">
    <location>
        <begin position="237"/>
        <end position="267"/>
    </location>
</feature>
<evidence type="ECO:0000256" key="8">
    <source>
        <dbReference type="SAM" id="MobiDB-lite"/>
    </source>
</evidence>
<evidence type="ECO:0000256" key="5">
    <source>
        <dbReference type="ARBA" id="ARBA00023242"/>
    </source>
</evidence>
<evidence type="ECO:0000256" key="7">
    <source>
        <dbReference type="PROSITE-ProRule" id="PRU00221"/>
    </source>
</evidence>
<dbReference type="GO" id="GO:0005730">
    <property type="term" value="C:nucleolus"/>
    <property type="evidence" value="ECO:0007669"/>
    <property type="project" value="UniProtKB-SubCell"/>
</dbReference>
<dbReference type="PROSITE" id="PS50294">
    <property type="entry name" value="WD_REPEATS_REGION"/>
    <property type="match status" value="4"/>
</dbReference>
<feature type="repeat" description="WD" evidence="7">
    <location>
        <begin position="361"/>
        <end position="394"/>
    </location>
</feature>
<dbReference type="PANTHER" id="PTHR19855:SF11">
    <property type="entry name" value="RIBOSOME BIOGENESIS PROTEIN WDR12"/>
    <property type="match status" value="1"/>
</dbReference>